<dbReference type="PANTHER" id="PTHR42110">
    <property type="entry name" value="L-ASPARAGINASE, PUTATIVE (AFU_ORTHOLOGUE AFUA_3G11890)-RELATED"/>
    <property type="match status" value="1"/>
</dbReference>
<dbReference type="Proteomes" id="UP000663444">
    <property type="component" value="Chromosome"/>
</dbReference>
<dbReference type="EMBL" id="CP064781">
    <property type="protein sequence ID" value="QRJ62772.1"/>
    <property type="molecule type" value="Genomic_DNA"/>
</dbReference>
<name>A0A974PWI6_9RHOO</name>
<keyword evidence="2" id="KW-1185">Reference proteome</keyword>
<dbReference type="Pfam" id="PF06089">
    <property type="entry name" value="Asparaginase_II"/>
    <property type="match status" value="1"/>
</dbReference>
<organism evidence="1 2">
    <name type="scientific">Azospira restricta</name>
    <dbReference type="NCBI Taxonomy" id="404405"/>
    <lineage>
        <taxon>Bacteria</taxon>
        <taxon>Pseudomonadati</taxon>
        <taxon>Pseudomonadota</taxon>
        <taxon>Betaproteobacteria</taxon>
        <taxon>Rhodocyclales</taxon>
        <taxon>Rhodocyclaceae</taxon>
        <taxon>Azospira</taxon>
    </lineage>
</organism>
<dbReference type="KEGG" id="ares:IWH25_13465"/>
<accession>A0A974PWI6</accession>
<dbReference type="InterPro" id="IPR010349">
    <property type="entry name" value="Asparaginase_II"/>
</dbReference>
<evidence type="ECO:0000313" key="2">
    <source>
        <dbReference type="Proteomes" id="UP000663444"/>
    </source>
</evidence>
<dbReference type="PANTHER" id="PTHR42110:SF1">
    <property type="entry name" value="L-ASPARAGINASE, PUTATIVE (AFU_ORTHOLOGUE AFUA_3G11890)-RELATED"/>
    <property type="match status" value="1"/>
</dbReference>
<reference evidence="1" key="1">
    <citation type="submission" date="2020-11" db="EMBL/GenBank/DDBJ databases">
        <title>Azospira restricta DSM 18626 genome sequence.</title>
        <authorList>
            <person name="Moe W.M."/>
        </authorList>
    </citation>
    <scope>NUCLEOTIDE SEQUENCE</scope>
    <source>
        <strain evidence="1">DSM 18626</strain>
    </source>
</reference>
<gene>
    <name evidence="1" type="ORF">IWH25_13465</name>
</gene>
<proteinExistence type="predicted"/>
<evidence type="ECO:0000313" key="1">
    <source>
        <dbReference type="EMBL" id="QRJ62772.1"/>
    </source>
</evidence>
<protein>
    <submittedName>
        <fullName evidence="1">Asparaginase</fullName>
    </submittedName>
</protein>
<sequence>MKQAMPLPGHVPLIVATRGDAVESVYYGSLAVAAADGRLLAAAGDCTFPMFTRSTLKPFQALPFVADGGPAHFGFSPAQVALMCASHSGEPRHLAGVADMLARIACDEAALQCGSHAPLFYAATGRAPPADLAASPLHHNCSGKHAGFLAWCRLHGQPTATYLDPAHPLQRAIRRRLARLLGLRTNALPLGIDGCGAPNYALPLACLAQAYARLASPGAPPPLATLFAAMTGHPEMVAGEARNDLLLMQAAAGDWVAKGGADGVQALGVRSRGLGIALKIADGSPRALQTALAAILDRLGLLPADGASPLAPWRAGEIRNAAGRLTGRLLPVFELVRPGAAQESGGAGGGDRQESAA</sequence>
<dbReference type="AlphaFoldDB" id="A0A974PWI6"/>